<evidence type="ECO:0000256" key="3">
    <source>
        <dbReference type="ARBA" id="ARBA00022525"/>
    </source>
</evidence>
<evidence type="ECO:0000256" key="4">
    <source>
        <dbReference type="ARBA" id="ARBA00022729"/>
    </source>
</evidence>
<evidence type="ECO:0000313" key="6">
    <source>
        <dbReference type="EMBL" id="KAH7638009.1"/>
    </source>
</evidence>
<gene>
    <name evidence="7" type="primary">IFI30_3</name>
    <name evidence="7" type="ORF">DERF_011903</name>
    <name evidence="6" type="ORF">HUG17_9113</name>
</gene>
<sequence>MFRHRTIGSSSSLFIIIILTFLLPRLFGHHVVTQISLYYETLCPDSRNFFRNQLYPTYEKLNRYMDVELVPFGNANVSYPRHDNKPVFHCQHGPKECYGNRVQACTIEMLKNTDLSIRFVRCMFDQHDYRETSQTSRRCAEQMQLDWPKISSCADGSEGERLLIANSLKTFNLNPEHTYVPWIVIDKNHTKQMQTGAETNLLQFLCDNYFNHEPQIEQCSKEAISLSQHLNAAIKPEAAIISMMMTATIVIMSSLL</sequence>
<reference evidence="6" key="2">
    <citation type="submission" date="2020-06" db="EMBL/GenBank/DDBJ databases">
        <authorList>
            <person name="Ji K."/>
            <person name="Li J."/>
        </authorList>
    </citation>
    <scope>NUCLEOTIDE SEQUENCE</scope>
    <source>
        <strain evidence="6">JKM2019</strain>
        <tissue evidence="6">Whole body</tissue>
    </source>
</reference>
<keyword evidence="5" id="KW-0325">Glycoprotein</keyword>
<dbReference type="AlphaFoldDB" id="A0A922KXI5"/>
<proteinExistence type="inferred from homology"/>
<accession>A0A922KXI5</accession>
<dbReference type="Proteomes" id="UP000828236">
    <property type="component" value="Unassembled WGS sequence"/>
</dbReference>
<dbReference type="PANTHER" id="PTHR13234">
    <property type="entry name" value="GAMMA-INTERFERON INDUCIBLE LYSOSOMAL THIOL REDUCTASE GILT"/>
    <property type="match status" value="1"/>
</dbReference>
<protein>
    <submittedName>
        <fullName evidence="7">Antigen processing and presentation of exogenous peptide antigen via MHC class I</fullName>
    </submittedName>
    <submittedName>
        <fullName evidence="6">Gamma-interferon-inducible lysosomal thiol reductase-like</fullName>
    </submittedName>
</protein>
<comment type="caution">
    <text evidence="7">The sequence shown here is derived from an EMBL/GenBank/DDBJ whole genome shotgun (WGS) entry which is preliminary data.</text>
</comment>
<dbReference type="EMBL" id="SDOV01000008">
    <property type="protein sequence ID" value="KAH7638009.1"/>
    <property type="molecule type" value="Genomic_DNA"/>
</dbReference>
<comment type="subcellular location">
    <subcellularLocation>
        <location evidence="1">Secreted</location>
    </subcellularLocation>
</comment>
<evidence type="ECO:0000256" key="2">
    <source>
        <dbReference type="ARBA" id="ARBA00005679"/>
    </source>
</evidence>
<dbReference type="InterPro" id="IPR004911">
    <property type="entry name" value="Interferon-induced_GILT"/>
</dbReference>
<dbReference type="EMBL" id="ASGP02000006">
    <property type="protein sequence ID" value="KAH9501032.1"/>
    <property type="molecule type" value="Genomic_DNA"/>
</dbReference>
<evidence type="ECO:0000313" key="7">
    <source>
        <dbReference type="EMBL" id="KAH9501032.1"/>
    </source>
</evidence>
<reference evidence="6" key="3">
    <citation type="journal article" date="2021" name="World Allergy Organ. J.">
        <title>Chromosome-level assembly of Dermatophagoides farinae genome and transcriptome reveals two novel allergens Der f 37 and Der f 39.</title>
        <authorList>
            <person name="Chen J."/>
            <person name="Cai Z."/>
            <person name="Fan D."/>
            <person name="Hu J."/>
            <person name="Hou Y."/>
            <person name="He Y."/>
            <person name="Zhang Z."/>
            <person name="Zhao Z."/>
            <person name="Gao P."/>
            <person name="Hu W."/>
            <person name="Sun J."/>
            <person name="Li J."/>
            <person name="Ji K."/>
        </authorList>
    </citation>
    <scope>NUCLEOTIDE SEQUENCE</scope>
    <source>
        <strain evidence="6">JKM2019</strain>
    </source>
</reference>
<comment type="similarity">
    <text evidence="2">Belongs to the GILT family.</text>
</comment>
<reference evidence="7" key="4">
    <citation type="journal article" date="2022" name="Res Sq">
        <title>Comparative Genomics Reveals Insights into the Divergent Evolution of Astigmatic Mites and Household Pest Adaptations.</title>
        <authorList>
            <person name="Xiong Q."/>
            <person name="Wan A.T.-Y."/>
            <person name="Liu X.-Y."/>
            <person name="Fung C.S.-H."/>
            <person name="Xiao X."/>
            <person name="Malainual N."/>
            <person name="Hou J."/>
            <person name="Wang L."/>
            <person name="Wang M."/>
            <person name="Yang K."/>
            <person name="Cui Y."/>
            <person name="Leung E."/>
            <person name="Nong W."/>
            <person name="Shin S.-K."/>
            <person name="Au S."/>
            <person name="Jeong K.Y."/>
            <person name="Chew F.T."/>
            <person name="Hui J."/>
            <person name="Leung T.F."/>
            <person name="Tungtrongchitr A."/>
            <person name="Zhong N."/>
            <person name="Liu Z."/>
            <person name="Tsui S."/>
        </authorList>
    </citation>
    <scope>NUCLEOTIDE SEQUENCE</scope>
    <source>
        <strain evidence="7">Derf</strain>
        <tissue evidence="7">Whole organism</tissue>
    </source>
</reference>
<dbReference type="PANTHER" id="PTHR13234:SF8">
    <property type="entry name" value="GAMMA-INTERFERON-INDUCIBLE LYSOSOMAL THIOL REDUCTASE"/>
    <property type="match status" value="1"/>
</dbReference>
<name>A0A922KXI5_DERFA</name>
<evidence type="ECO:0000256" key="1">
    <source>
        <dbReference type="ARBA" id="ARBA00004613"/>
    </source>
</evidence>
<dbReference type="Pfam" id="PF03227">
    <property type="entry name" value="GILT"/>
    <property type="match status" value="1"/>
</dbReference>
<evidence type="ECO:0000313" key="8">
    <source>
        <dbReference type="Proteomes" id="UP000790347"/>
    </source>
</evidence>
<dbReference type="Proteomes" id="UP000790347">
    <property type="component" value="Unassembled WGS sequence"/>
</dbReference>
<keyword evidence="3" id="KW-0964">Secreted</keyword>
<evidence type="ECO:0000256" key="5">
    <source>
        <dbReference type="ARBA" id="ARBA00023180"/>
    </source>
</evidence>
<reference evidence="7" key="1">
    <citation type="submission" date="2013-05" db="EMBL/GenBank/DDBJ databases">
        <authorList>
            <person name="Yim A.K.Y."/>
            <person name="Chan T.F."/>
            <person name="Ji K.M."/>
            <person name="Liu X.Y."/>
            <person name="Zhou J.W."/>
            <person name="Li R.Q."/>
            <person name="Yang K.Y."/>
            <person name="Li J."/>
            <person name="Li M."/>
            <person name="Law P.T.W."/>
            <person name="Wu Y.L."/>
            <person name="Cai Z.L."/>
            <person name="Qin H."/>
            <person name="Bao Y."/>
            <person name="Leung R.K.K."/>
            <person name="Ng P.K.S."/>
            <person name="Zou J."/>
            <person name="Zhong X.J."/>
            <person name="Ran P.X."/>
            <person name="Zhong N.S."/>
            <person name="Liu Z.G."/>
            <person name="Tsui S.K.W."/>
        </authorList>
    </citation>
    <scope>NUCLEOTIDE SEQUENCE</scope>
    <source>
        <strain evidence="7">Derf</strain>
        <tissue evidence="7">Whole organism</tissue>
    </source>
</reference>
<organism evidence="7 8">
    <name type="scientific">Dermatophagoides farinae</name>
    <name type="common">American house dust mite</name>
    <dbReference type="NCBI Taxonomy" id="6954"/>
    <lineage>
        <taxon>Eukaryota</taxon>
        <taxon>Metazoa</taxon>
        <taxon>Ecdysozoa</taxon>
        <taxon>Arthropoda</taxon>
        <taxon>Chelicerata</taxon>
        <taxon>Arachnida</taxon>
        <taxon>Acari</taxon>
        <taxon>Acariformes</taxon>
        <taxon>Sarcoptiformes</taxon>
        <taxon>Astigmata</taxon>
        <taxon>Psoroptidia</taxon>
        <taxon>Analgoidea</taxon>
        <taxon>Pyroglyphidae</taxon>
        <taxon>Dermatophagoidinae</taxon>
        <taxon>Dermatophagoides</taxon>
    </lineage>
</organism>
<dbReference type="OrthoDB" id="958254at2759"/>
<keyword evidence="4" id="KW-0732">Signal</keyword>
<dbReference type="GO" id="GO:0016671">
    <property type="term" value="F:oxidoreductase activity, acting on a sulfur group of donors, disulfide as acceptor"/>
    <property type="evidence" value="ECO:0007669"/>
    <property type="project" value="InterPro"/>
</dbReference>
<dbReference type="GO" id="GO:0005576">
    <property type="term" value="C:extracellular region"/>
    <property type="evidence" value="ECO:0007669"/>
    <property type="project" value="UniProtKB-SubCell"/>
</dbReference>
<keyword evidence="8" id="KW-1185">Reference proteome</keyword>